<proteinExistence type="predicted"/>
<evidence type="ECO:0000313" key="2">
    <source>
        <dbReference type="EMBL" id="QQP93801.1"/>
    </source>
</evidence>
<keyword evidence="2" id="KW-0614">Plasmid</keyword>
<gene>
    <name evidence="2" type="ORF">IGS68_34315</name>
</gene>
<keyword evidence="3" id="KW-1185">Reference proteome</keyword>
<protein>
    <submittedName>
        <fullName evidence="2">Uncharacterized protein</fullName>
    </submittedName>
</protein>
<geneLocation type="plasmid" evidence="2 3">
    <name>pTT6-3</name>
</geneLocation>
<sequence length="81" mass="9419">MLHLMIIGIAVLGMIWNVDLGARPYVDVAMWLLFAGLMFHLGDRFNTWLDHWAVRPRWRRNRRRAAGRPDHSGASIPLLDK</sequence>
<name>A0ABX7BJ91_9PROT</name>
<evidence type="ECO:0000256" key="1">
    <source>
        <dbReference type="SAM" id="MobiDB-lite"/>
    </source>
</evidence>
<reference evidence="2" key="1">
    <citation type="submission" date="2021-02" db="EMBL/GenBank/DDBJ databases">
        <title>Skermanella TT6 skin isolate.</title>
        <authorList>
            <person name="Lee K."/>
            <person name="Ganzorig M."/>
        </authorList>
    </citation>
    <scope>NUCLEOTIDE SEQUENCE</scope>
    <source>
        <strain evidence="2">TT6</strain>
    </source>
</reference>
<dbReference type="RefSeq" id="WP_201083573.1">
    <property type="nucleotide sequence ID" value="NZ_CP067423.1"/>
</dbReference>
<dbReference type="Proteomes" id="UP000595197">
    <property type="component" value="Plasmid pTT6-3"/>
</dbReference>
<dbReference type="EMBL" id="CP067423">
    <property type="protein sequence ID" value="QQP93801.1"/>
    <property type="molecule type" value="Genomic_DNA"/>
</dbReference>
<feature type="region of interest" description="Disordered" evidence="1">
    <location>
        <begin position="62"/>
        <end position="81"/>
    </location>
</feature>
<organism evidence="2 3">
    <name type="scientific">Skermanella cutis</name>
    <dbReference type="NCBI Taxonomy" id="2775420"/>
    <lineage>
        <taxon>Bacteria</taxon>
        <taxon>Pseudomonadati</taxon>
        <taxon>Pseudomonadota</taxon>
        <taxon>Alphaproteobacteria</taxon>
        <taxon>Rhodospirillales</taxon>
        <taxon>Azospirillaceae</taxon>
        <taxon>Skermanella</taxon>
    </lineage>
</organism>
<accession>A0ABX7BJ91</accession>
<evidence type="ECO:0000313" key="3">
    <source>
        <dbReference type="Proteomes" id="UP000595197"/>
    </source>
</evidence>